<evidence type="ECO:0000256" key="1">
    <source>
        <dbReference type="SAM" id="Phobius"/>
    </source>
</evidence>
<keyword evidence="1" id="KW-0472">Membrane</keyword>
<keyword evidence="1" id="KW-1133">Transmembrane helix</keyword>
<reference evidence="2 3" key="1">
    <citation type="journal article" date="2018" name="Genome Biol. Evol.">
        <title>Complete Genome Sequence of Streptococcus ruminantium sp. nov. GUT-187T (=DSM 104980T =JCM 31869T), the Type Strain of S. ruminantium, and Comparison with Genome Sequences of Streptococcus suis Strains.</title>
        <authorList>
            <person name="Tohya M."/>
            <person name="Sekizaki T."/>
            <person name="Miyoshi-Akiyama T."/>
        </authorList>
    </citation>
    <scope>NUCLEOTIDE SEQUENCE [LARGE SCALE GENOMIC DNA]</scope>
    <source>
        <strain evidence="2 3">GUT187T</strain>
    </source>
</reference>
<evidence type="ECO:0000313" key="3">
    <source>
        <dbReference type="Proteomes" id="UP000269331"/>
    </source>
</evidence>
<sequence>MLYENQGDVLSTVLDGFCFLGYFGFLLSINLRTLTIE</sequence>
<dbReference type="EMBL" id="AP018400">
    <property type="protein sequence ID" value="BBA93310.1"/>
    <property type="molecule type" value="Genomic_DNA"/>
</dbReference>
<keyword evidence="1" id="KW-0812">Transmembrane</keyword>
<protein>
    <submittedName>
        <fullName evidence="2">Uncharacterized protein</fullName>
    </submittedName>
</protein>
<organism evidence="2 3">
    <name type="scientific">Streptococcus ruminantium</name>
    <dbReference type="NCBI Taxonomy" id="1917441"/>
    <lineage>
        <taxon>Bacteria</taxon>
        <taxon>Bacillati</taxon>
        <taxon>Bacillota</taxon>
        <taxon>Bacilli</taxon>
        <taxon>Lactobacillales</taxon>
        <taxon>Streptococcaceae</taxon>
        <taxon>Streptococcus</taxon>
    </lineage>
</organism>
<proteinExistence type="predicted"/>
<dbReference type="KEGG" id="srq:SR187_8535"/>
<gene>
    <name evidence="2" type="ORF">SR187_8535</name>
</gene>
<evidence type="ECO:0000313" key="2">
    <source>
        <dbReference type="EMBL" id="BBA93310.1"/>
    </source>
</evidence>
<feature type="transmembrane region" description="Helical" evidence="1">
    <location>
        <begin position="12"/>
        <end position="31"/>
    </location>
</feature>
<dbReference type="AlphaFoldDB" id="A0A2Z5TPY4"/>
<name>A0A2Z5TPY4_9STRE</name>
<accession>A0A2Z5TPY4</accession>
<dbReference type="Proteomes" id="UP000269331">
    <property type="component" value="Chromosome"/>
</dbReference>